<keyword evidence="2" id="KW-1185">Reference proteome</keyword>
<dbReference type="Proteomes" id="UP000738349">
    <property type="component" value="Unassembled WGS sequence"/>
</dbReference>
<protein>
    <submittedName>
        <fullName evidence="1">Uncharacterized protein</fullName>
    </submittedName>
</protein>
<evidence type="ECO:0000313" key="2">
    <source>
        <dbReference type="Proteomes" id="UP000738349"/>
    </source>
</evidence>
<dbReference type="AlphaFoldDB" id="A0A9P9DYJ0"/>
<organism evidence="1 2">
    <name type="scientific">Dactylonectria macrodidyma</name>
    <dbReference type="NCBI Taxonomy" id="307937"/>
    <lineage>
        <taxon>Eukaryota</taxon>
        <taxon>Fungi</taxon>
        <taxon>Dikarya</taxon>
        <taxon>Ascomycota</taxon>
        <taxon>Pezizomycotina</taxon>
        <taxon>Sordariomycetes</taxon>
        <taxon>Hypocreomycetidae</taxon>
        <taxon>Hypocreales</taxon>
        <taxon>Nectriaceae</taxon>
        <taxon>Dactylonectria</taxon>
    </lineage>
</organism>
<gene>
    <name evidence="1" type="ORF">EDB81DRAFT_764759</name>
</gene>
<name>A0A9P9DYJ0_9HYPO</name>
<comment type="caution">
    <text evidence="1">The sequence shown here is derived from an EMBL/GenBank/DDBJ whole genome shotgun (WGS) entry which is preliminary data.</text>
</comment>
<sequence>MEAKVPLTGLVVVDETLGVGCAGVIEEVVVVGLRRQESAWETRHRLWITRENLPFFIVGTGVSMESILGSKDEGALRVIVNVASNPRRVRVVRTLFVSAHDLNVIDDAVVHDGAQLHGAEHQEDVEVVAHAPDGVILDGLVAVLDLADHVVQQAALQQSPDLTTPRVPRLVQRQVPPRGAARERDFARQAVERRDVAAHQEGREEVGRLVCRHLRGPVGQAVRAEEPGSSRMRRAAIERDGMMWRGELVSEGEVVCVPPHLYVSESEKGRRHLYFRHSRD</sequence>
<proteinExistence type="predicted"/>
<accession>A0A9P9DYJ0</accession>
<dbReference type="EMBL" id="JAGMUV010000019">
    <property type="protein sequence ID" value="KAH7127598.1"/>
    <property type="molecule type" value="Genomic_DNA"/>
</dbReference>
<evidence type="ECO:0000313" key="1">
    <source>
        <dbReference type="EMBL" id="KAH7127598.1"/>
    </source>
</evidence>
<reference evidence="1" key="1">
    <citation type="journal article" date="2021" name="Nat. Commun.">
        <title>Genetic determinants of endophytism in the Arabidopsis root mycobiome.</title>
        <authorList>
            <person name="Mesny F."/>
            <person name="Miyauchi S."/>
            <person name="Thiergart T."/>
            <person name="Pickel B."/>
            <person name="Atanasova L."/>
            <person name="Karlsson M."/>
            <person name="Huettel B."/>
            <person name="Barry K.W."/>
            <person name="Haridas S."/>
            <person name="Chen C."/>
            <person name="Bauer D."/>
            <person name="Andreopoulos W."/>
            <person name="Pangilinan J."/>
            <person name="LaButti K."/>
            <person name="Riley R."/>
            <person name="Lipzen A."/>
            <person name="Clum A."/>
            <person name="Drula E."/>
            <person name="Henrissat B."/>
            <person name="Kohler A."/>
            <person name="Grigoriev I.V."/>
            <person name="Martin F.M."/>
            <person name="Hacquard S."/>
        </authorList>
    </citation>
    <scope>NUCLEOTIDE SEQUENCE</scope>
    <source>
        <strain evidence="1">MPI-CAGE-AT-0147</strain>
    </source>
</reference>